<dbReference type="PROSITE" id="PS50921">
    <property type="entry name" value="ANTAR"/>
    <property type="match status" value="1"/>
</dbReference>
<dbReference type="InterPro" id="IPR036513">
    <property type="entry name" value="STAS_dom_sf"/>
</dbReference>
<dbReference type="Proteomes" id="UP001321453">
    <property type="component" value="Unassembled WGS sequence"/>
</dbReference>
<sequence length="319" mass="34239">MHTPTEPQVGRFRYNQPDGRWWWSDEMFQIHGMEPGAVLPTLDVLERHVHPDDRDRVRTALDSPAQPGEPAAVQYRLLQLTGDEHVVTMTAGPSLGDEQIEGVVVDVTRAMQDVIASRVNAELNQALSSHATIDQAKGIFMLGYGIDEAAAFELLRWSSQQRNVRLLTLAERVISAVGASGGLGPEMRQRLDDYFFSSIFADRPLSAAPGSQLATRFSTSGDAPTLSVAGPVDLATAGEFAAALTELARRAPDAGTVVVDLRGADHVGSAGVSALSAAQRRCRANGVRMRVVLGAESRLAVAGHGLDVLEDEPSAVRSR</sequence>
<dbReference type="SUPFAM" id="SSF52091">
    <property type="entry name" value="SpoIIaa-like"/>
    <property type="match status" value="1"/>
</dbReference>
<dbReference type="InterPro" id="IPR011006">
    <property type="entry name" value="CheY-like_superfamily"/>
</dbReference>
<dbReference type="Pfam" id="PF01740">
    <property type="entry name" value="STAS"/>
    <property type="match status" value="1"/>
</dbReference>
<dbReference type="SUPFAM" id="SSF55785">
    <property type="entry name" value="PYP-like sensor domain (PAS domain)"/>
    <property type="match status" value="1"/>
</dbReference>
<proteinExistence type="predicted"/>
<dbReference type="InterPro" id="IPR005561">
    <property type="entry name" value="ANTAR"/>
</dbReference>
<dbReference type="SMART" id="SM01012">
    <property type="entry name" value="ANTAR"/>
    <property type="match status" value="1"/>
</dbReference>
<dbReference type="InterPro" id="IPR002645">
    <property type="entry name" value="STAS_dom"/>
</dbReference>
<dbReference type="InterPro" id="IPR000014">
    <property type="entry name" value="PAS"/>
</dbReference>
<dbReference type="InterPro" id="IPR013655">
    <property type="entry name" value="PAS_fold_3"/>
</dbReference>
<dbReference type="Pfam" id="PF03861">
    <property type="entry name" value="ANTAR"/>
    <property type="match status" value="1"/>
</dbReference>
<dbReference type="Gene3D" id="3.30.750.24">
    <property type="entry name" value="STAS domain"/>
    <property type="match status" value="1"/>
</dbReference>
<comment type="caution">
    <text evidence="3">The sequence shown here is derived from an EMBL/GenBank/DDBJ whole genome shotgun (WGS) entry which is preliminary data.</text>
</comment>
<protein>
    <submittedName>
        <fullName evidence="3">ANTAR domain-containing protein</fullName>
    </submittedName>
</protein>
<evidence type="ECO:0000313" key="3">
    <source>
        <dbReference type="EMBL" id="MDM7831603.1"/>
    </source>
</evidence>
<dbReference type="CDD" id="cd07043">
    <property type="entry name" value="STAS_anti-anti-sigma_factors"/>
    <property type="match status" value="1"/>
</dbReference>
<dbReference type="Pfam" id="PF08447">
    <property type="entry name" value="PAS_3"/>
    <property type="match status" value="1"/>
</dbReference>
<organism evidence="3 4">
    <name type="scientific">Cellulomonas edaphi</name>
    <dbReference type="NCBI Taxonomy" id="3053468"/>
    <lineage>
        <taxon>Bacteria</taxon>
        <taxon>Bacillati</taxon>
        <taxon>Actinomycetota</taxon>
        <taxon>Actinomycetes</taxon>
        <taxon>Micrococcales</taxon>
        <taxon>Cellulomonadaceae</taxon>
        <taxon>Cellulomonas</taxon>
    </lineage>
</organism>
<dbReference type="Gene3D" id="3.30.450.20">
    <property type="entry name" value="PAS domain"/>
    <property type="match status" value="1"/>
</dbReference>
<dbReference type="EMBL" id="JAUCGR010000002">
    <property type="protein sequence ID" value="MDM7831603.1"/>
    <property type="molecule type" value="Genomic_DNA"/>
</dbReference>
<keyword evidence="4" id="KW-1185">Reference proteome</keyword>
<name>A0ABT7S7J9_9CELL</name>
<accession>A0ABT7S7J9</accession>
<evidence type="ECO:0000259" key="1">
    <source>
        <dbReference type="PROSITE" id="PS50801"/>
    </source>
</evidence>
<dbReference type="Gene3D" id="1.10.10.10">
    <property type="entry name" value="Winged helix-like DNA-binding domain superfamily/Winged helix DNA-binding domain"/>
    <property type="match status" value="1"/>
</dbReference>
<dbReference type="InterPro" id="IPR035965">
    <property type="entry name" value="PAS-like_dom_sf"/>
</dbReference>
<dbReference type="SUPFAM" id="SSF52172">
    <property type="entry name" value="CheY-like"/>
    <property type="match status" value="1"/>
</dbReference>
<feature type="domain" description="STAS" evidence="1">
    <location>
        <begin position="213"/>
        <end position="292"/>
    </location>
</feature>
<reference evidence="3 4" key="1">
    <citation type="submission" date="2023-06" db="EMBL/GenBank/DDBJ databases">
        <title>Cellulomonas sp. MW9 Whole genome sequence.</title>
        <authorList>
            <person name="Park S."/>
        </authorList>
    </citation>
    <scope>NUCLEOTIDE SEQUENCE [LARGE SCALE GENOMIC DNA]</scope>
    <source>
        <strain evidence="3 4">MW9</strain>
    </source>
</reference>
<dbReference type="PROSITE" id="PS50801">
    <property type="entry name" value="STAS"/>
    <property type="match status" value="1"/>
</dbReference>
<dbReference type="RefSeq" id="WP_289446974.1">
    <property type="nucleotide sequence ID" value="NZ_JAUCGR010000002.1"/>
</dbReference>
<dbReference type="InterPro" id="IPR036388">
    <property type="entry name" value="WH-like_DNA-bd_sf"/>
</dbReference>
<gene>
    <name evidence="3" type="ORF">QRT05_09685</name>
</gene>
<dbReference type="CDD" id="cd00130">
    <property type="entry name" value="PAS"/>
    <property type="match status" value="1"/>
</dbReference>
<feature type="domain" description="ANTAR" evidence="2">
    <location>
        <begin position="113"/>
        <end position="174"/>
    </location>
</feature>
<evidence type="ECO:0000259" key="2">
    <source>
        <dbReference type="PROSITE" id="PS50921"/>
    </source>
</evidence>
<evidence type="ECO:0000313" key="4">
    <source>
        <dbReference type="Proteomes" id="UP001321453"/>
    </source>
</evidence>